<comment type="caution">
    <text evidence="1">The sequence shown here is derived from an EMBL/GenBank/DDBJ whole genome shotgun (WGS) entry which is preliminary data.</text>
</comment>
<gene>
    <name evidence="1" type="ORF">H2198_009801</name>
</gene>
<dbReference type="EMBL" id="JAPDRQ010000298">
    <property type="protein sequence ID" value="KAJ9650887.1"/>
    <property type="molecule type" value="Genomic_DNA"/>
</dbReference>
<name>A0ACC2ZTF7_9EURO</name>
<protein>
    <submittedName>
        <fullName evidence="1">Uncharacterized protein</fullName>
    </submittedName>
</protein>
<reference evidence="1" key="1">
    <citation type="submission" date="2022-10" db="EMBL/GenBank/DDBJ databases">
        <title>Culturing micro-colonial fungi from biological soil crusts in the Mojave desert and describing Neophaeococcomyces mojavensis, and introducing the new genera and species Taxawa tesnikishii.</title>
        <authorList>
            <person name="Kurbessoian T."/>
            <person name="Stajich J.E."/>
        </authorList>
    </citation>
    <scope>NUCLEOTIDE SEQUENCE</scope>
    <source>
        <strain evidence="1">JES_112</strain>
    </source>
</reference>
<sequence length="111" mass="11385">MPTVTPAPRASPGSSKDNFFAGRFPGVVQGRAEGVIPSPSAKPLFPRRRRILTGGEPVFSDGLFGLRLDAQAGPSARARGGSAPANASPGATEQPAMPGGPHADRLQKQLS</sequence>
<keyword evidence="2" id="KW-1185">Reference proteome</keyword>
<dbReference type="Proteomes" id="UP001172386">
    <property type="component" value="Unassembled WGS sequence"/>
</dbReference>
<evidence type="ECO:0000313" key="1">
    <source>
        <dbReference type="EMBL" id="KAJ9650887.1"/>
    </source>
</evidence>
<evidence type="ECO:0000313" key="2">
    <source>
        <dbReference type="Proteomes" id="UP001172386"/>
    </source>
</evidence>
<proteinExistence type="predicted"/>
<accession>A0ACC2ZTF7</accession>
<organism evidence="1 2">
    <name type="scientific">Neophaeococcomyces mojaviensis</name>
    <dbReference type="NCBI Taxonomy" id="3383035"/>
    <lineage>
        <taxon>Eukaryota</taxon>
        <taxon>Fungi</taxon>
        <taxon>Dikarya</taxon>
        <taxon>Ascomycota</taxon>
        <taxon>Pezizomycotina</taxon>
        <taxon>Eurotiomycetes</taxon>
        <taxon>Chaetothyriomycetidae</taxon>
        <taxon>Chaetothyriales</taxon>
        <taxon>Chaetothyriales incertae sedis</taxon>
        <taxon>Neophaeococcomyces</taxon>
    </lineage>
</organism>